<protein>
    <recommendedName>
        <fullName evidence="6">RNA polymerase sigma factor</fullName>
    </recommendedName>
</protein>
<evidence type="ECO:0000256" key="6">
    <source>
        <dbReference type="RuleBase" id="RU000716"/>
    </source>
</evidence>
<reference evidence="9 10" key="1">
    <citation type="submission" date="2023-07" db="EMBL/GenBank/DDBJ databases">
        <title>Sorghum-associated microbial communities from plants grown in Nebraska, USA.</title>
        <authorList>
            <person name="Schachtman D."/>
        </authorList>
    </citation>
    <scope>NUCLEOTIDE SEQUENCE [LARGE SCALE GENOMIC DNA]</scope>
    <source>
        <strain evidence="9 10">DS1001</strain>
    </source>
</reference>
<keyword evidence="2 6" id="KW-0805">Transcription regulation</keyword>
<dbReference type="SUPFAM" id="SSF88659">
    <property type="entry name" value="Sigma3 and sigma4 domains of RNA polymerase sigma factors"/>
    <property type="match status" value="1"/>
</dbReference>
<dbReference type="InterPro" id="IPR036388">
    <property type="entry name" value="WH-like_DNA-bd_sf"/>
</dbReference>
<sequence length="190" mass="21180">MEAAATHDWDPGFDQAFAGGDERVLAEAYRRLGPLVFTLALRSLGERSAADDVTQEVFIRAWKSRTTYRPEVARLPAWLVGITRNAISDALSERTRQRHLEQAAVQLVPDPSDAPEEGGVEAVADRLILDDELAHLGDPQQAILRLAFYDDLTHDQISSRLNLPLGTVKSHIRRSLARLRTRLEVEHGTP</sequence>
<dbReference type="GO" id="GO:0016987">
    <property type="term" value="F:sigma factor activity"/>
    <property type="evidence" value="ECO:0007669"/>
    <property type="project" value="UniProtKB-KW"/>
</dbReference>
<keyword evidence="4 6" id="KW-0238">DNA-binding</keyword>
<evidence type="ECO:0000313" key="9">
    <source>
        <dbReference type="EMBL" id="MDQ0145970.1"/>
    </source>
</evidence>
<evidence type="ECO:0000259" key="8">
    <source>
        <dbReference type="Pfam" id="PF04545"/>
    </source>
</evidence>
<evidence type="ECO:0000256" key="3">
    <source>
        <dbReference type="ARBA" id="ARBA00023082"/>
    </source>
</evidence>
<evidence type="ECO:0000259" key="7">
    <source>
        <dbReference type="Pfam" id="PF04542"/>
    </source>
</evidence>
<organism evidence="9 10">
    <name type="scientific">Pseudarthrobacter niigatensis</name>
    <dbReference type="NCBI Taxonomy" id="369935"/>
    <lineage>
        <taxon>Bacteria</taxon>
        <taxon>Bacillati</taxon>
        <taxon>Actinomycetota</taxon>
        <taxon>Actinomycetes</taxon>
        <taxon>Micrococcales</taxon>
        <taxon>Micrococcaceae</taxon>
        <taxon>Pseudarthrobacter</taxon>
    </lineage>
</organism>
<dbReference type="InterPro" id="IPR000838">
    <property type="entry name" value="RNA_pol_sigma70_ECF_CS"/>
</dbReference>
<accession>A0AAJ1SRQ9</accession>
<dbReference type="Gene3D" id="1.10.10.10">
    <property type="entry name" value="Winged helix-like DNA-binding domain superfamily/Winged helix DNA-binding domain"/>
    <property type="match status" value="1"/>
</dbReference>
<dbReference type="PANTHER" id="PTHR43133:SF62">
    <property type="entry name" value="RNA POLYMERASE SIGMA FACTOR SIGZ"/>
    <property type="match status" value="1"/>
</dbReference>
<dbReference type="AlphaFoldDB" id="A0AAJ1SRQ9"/>
<dbReference type="Proteomes" id="UP001239267">
    <property type="component" value="Unassembled WGS sequence"/>
</dbReference>
<keyword evidence="3 6" id="KW-0731">Sigma factor</keyword>
<dbReference type="InterPro" id="IPR007630">
    <property type="entry name" value="RNA_pol_sigma70_r4"/>
</dbReference>
<dbReference type="InterPro" id="IPR013324">
    <property type="entry name" value="RNA_pol_sigma_r3/r4-like"/>
</dbReference>
<dbReference type="RefSeq" id="WP_307359251.1">
    <property type="nucleotide sequence ID" value="NZ_JAUSTB010000005.1"/>
</dbReference>
<dbReference type="PANTHER" id="PTHR43133">
    <property type="entry name" value="RNA POLYMERASE ECF-TYPE SIGMA FACTO"/>
    <property type="match status" value="1"/>
</dbReference>
<gene>
    <name evidence="9" type="ORF">J2T23_001863</name>
</gene>
<dbReference type="Gene3D" id="1.10.1740.10">
    <property type="match status" value="1"/>
</dbReference>
<dbReference type="NCBIfam" id="TIGR02937">
    <property type="entry name" value="sigma70-ECF"/>
    <property type="match status" value="1"/>
</dbReference>
<evidence type="ECO:0000313" key="10">
    <source>
        <dbReference type="Proteomes" id="UP001239267"/>
    </source>
</evidence>
<dbReference type="GO" id="GO:0003677">
    <property type="term" value="F:DNA binding"/>
    <property type="evidence" value="ECO:0007669"/>
    <property type="project" value="UniProtKB-KW"/>
</dbReference>
<dbReference type="Pfam" id="PF04545">
    <property type="entry name" value="Sigma70_r4"/>
    <property type="match status" value="1"/>
</dbReference>
<dbReference type="CDD" id="cd06171">
    <property type="entry name" value="Sigma70_r4"/>
    <property type="match status" value="1"/>
</dbReference>
<feature type="domain" description="RNA polymerase sigma-70 region 2" evidence="7">
    <location>
        <begin position="29"/>
        <end position="96"/>
    </location>
</feature>
<dbReference type="InterPro" id="IPR039425">
    <property type="entry name" value="RNA_pol_sigma-70-like"/>
</dbReference>
<dbReference type="Pfam" id="PF04542">
    <property type="entry name" value="Sigma70_r2"/>
    <property type="match status" value="1"/>
</dbReference>
<dbReference type="SUPFAM" id="SSF88946">
    <property type="entry name" value="Sigma2 domain of RNA polymerase sigma factors"/>
    <property type="match status" value="1"/>
</dbReference>
<evidence type="ECO:0000256" key="5">
    <source>
        <dbReference type="ARBA" id="ARBA00023163"/>
    </source>
</evidence>
<evidence type="ECO:0000256" key="1">
    <source>
        <dbReference type="ARBA" id="ARBA00010641"/>
    </source>
</evidence>
<keyword evidence="10" id="KW-1185">Reference proteome</keyword>
<comment type="similarity">
    <text evidence="1 6">Belongs to the sigma-70 factor family. ECF subfamily.</text>
</comment>
<proteinExistence type="inferred from homology"/>
<dbReference type="GO" id="GO:0006352">
    <property type="term" value="P:DNA-templated transcription initiation"/>
    <property type="evidence" value="ECO:0007669"/>
    <property type="project" value="InterPro"/>
</dbReference>
<dbReference type="PROSITE" id="PS01063">
    <property type="entry name" value="SIGMA70_ECF"/>
    <property type="match status" value="1"/>
</dbReference>
<feature type="domain" description="RNA polymerase sigma-70 region 4" evidence="8">
    <location>
        <begin position="133"/>
        <end position="180"/>
    </location>
</feature>
<comment type="caution">
    <text evidence="9">The sequence shown here is derived from an EMBL/GenBank/DDBJ whole genome shotgun (WGS) entry which is preliminary data.</text>
</comment>
<dbReference type="EMBL" id="JAUSTB010000005">
    <property type="protein sequence ID" value="MDQ0145970.1"/>
    <property type="molecule type" value="Genomic_DNA"/>
</dbReference>
<dbReference type="InterPro" id="IPR007627">
    <property type="entry name" value="RNA_pol_sigma70_r2"/>
</dbReference>
<keyword evidence="5 6" id="KW-0804">Transcription</keyword>
<name>A0AAJ1SRQ9_9MICC</name>
<dbReference type="InterPro" id="IPR014284">
    <property type="entry name" value="RNA_pol_sigma-70_dom"/>
</dbReference>
<dbReference type="InterPro" id="IPR013325">
    <property type="entry name" value="RNA_pol_sigma_r2"/>
</dbReference>
<evidence type="ECO:0000256" key="4">
    <source>
        <dbReference type="ARBA" id="ARBA00023125"/>
    </source>
</evidence>
<evidence type="ECO:0000256" key="2">
    <source>
        <dbReference type="ARBA" id="ARBA00023015"/>
    </source>
</evidence>